<dbReference type="AlphaFoldDB" id="A0AAQ4E774"/>
<dbReference type="PANTHER" id="PTHR11958:SF99">
    <property type="entry name" value="SODIUM-DEPENDENT EXCITATORY AMINO ACID TRANSPORTER GLT-6-RELATED"/>
    <property type="match status" value="1"/>
</dbReference>
<dbReference type="Proteomes" id="UP001321473">
    <property type="component" value="Unassembled WGS sequence"/>
</dbReference>
<sequence>MLLRCRQGHEMEEAETTRKEKVLSWMRKHLQLMLSIVGVILGLILGYSVAAAEPNEDITTLISVPGEILLRMYKMLTLPLVFSSVIAALTRVKPGTVGRMMTRMTAYYVASTMLAAFVGVVVVAIFAPGKKILETDVSKIGVSGLDTFLDFVRNMFPENIVQACFQLHRTVRIAQPPRFVPLGVNASELEPDIVRKLQYSDGLNIFGIIVFCSVFGLISGLLGDMAVIMVDFFSILNVMSMKLSYLVMWYFPIGVVFLLCASIGRGDALGEQAFNVGAYIGTVMTGLAIHSFIVLPLIYWAFVRKNPLVFARNLLHAFVTAFGTSDSVATLPVTFMCLEQNCKLDRRVTRFVAPIASAFNLDGTALYAAIGTIFIANLSGIELDFAHYLAICVAGALTSFANRGIPNAGVITMILVLKAGGIGPSHIGLLLAVDWIMNRCRTCVNVFSQSIAVAIVHNSVEMELKRNQNALEHWPVDEQTLKRTKYTFNR</sequence>
<keyword evidence="7" id="KW-0769">Symport</keyword>
<feature type="transmembrane region" description="Helical" evidence="7">
    <location>
        <begin position="205"/>
        <end position="233"/>
    </location>
</feature>
<feature type="transmembrane region" description="Helical" evidence="7">
    <location>
        <begin position="385"/>
        <end position="402"/>
    </location>
</feature>
<evidence type="ECO:0000256" key="1">
    <source>
        <dbReference type="ARBA" id="ARBA00004141"/>
    </source>
</evidence>
<accession>A0AAQ4E774</accession>
<dbReference type="GO" id="GO:0005313">
    <property type="term" value="F:L-glutamate transmembrane transporter activity"/>
    <property type="evidence" value="ECO:0007669"/>
    <property type="project" value="TreeGrafter"/>
</dbReference>
<comment type="caution">
    <text evidence="8">The sequence shown here is derived from an EMBL/GenBank/DDBJ whole genome shotgun (WGS) entry which is preliminary data.</text>
</comment>
<feature type="transmembrane region" description="Helical" evidence="7">
    <location>
        <begin position="32"/>
        <end position="52"/>
    </location>
</feature>
<dbReference type="GO" id="GO:0005886">
    <property type="term" value="C:plasma membrane"/>
    <property type="evidence" value="ECO:0007669"/>
    <property type="project" value="TreeGrafter"/>
</dbReference>
<feature type="transmembrane region" description="Helical" evidence="7">
    <location>
        <begin position="245"/>
        <end position="264"/>
    </location>
</feature>
<keyword evidence="9" id="KW-1185">Reference proteome</keyword>
<evidence type="ECO:0000313" key="9">
    <source>
        <dbReference type="Proteomes" id="UP001321473"/>
    </source>
</evidence>
<dbReference type="GO" id="GO:0015175">
    <property type="term" value="F:neutral L-amino acid transmembrane transporter activity"/>
    <property type="evidence" value="ECO:0007669"/>
    <property type="project" value="TreeGrafter"/>
</dbReference>
<keyword evidence="5 7" id="KW-1133">Transmembrane helix</keyword>
<evidence type="ECO:0000256" key="5">
    <source>
        <dbReference type="ARBA" id="ARBA00022989"/>
    </source>
</evidence>
<dbReference type="InterPro" id="IPR001991">
    <property type="entry name" value="Na-dicarboxylate_symporter"/>
</dbReference>
<gene>
    <name evidence="8" type="ORF">V5799_012953</name>
</gene>
<name>A0AAQ4E774_AMBAM</name>
<feature type="transmembrane region" description="Helical" evidence="7">
    <location>
        <begin position="104"/>
        <end position="127"/>
    </location>
</feature>
<evidence type="ECO:0000256" key="7">
    <source>
        <dbReference type="RuleBase" id="RU361216"/>
    </source>
</evidence>
<feature type="transmembrane region" description="Helical" evidence="7">
    <location>
        <begin position="72"/>
        <end position="92"/>
    </location>
</feature>
<evidence type="ECO:0000313" key="8">
    <source>
        <dbReference type="EMBL" id="KAK8770581.1"/>
    </source>
</evidence>
<dbReference type="PRINTS" id="PR00173">
    <property type="entry name" value="EDTRNSPORT"/>
</dbReference>
<dbReference type="Pfam" id="PF00375">
    <property type="entry name" value="SDF"/>
    <property type="match status" value="1"/>
</dbReference>
<feature type="transmembrane region" description="Helical" evidence="7">
    <location>
        <begin position="355"/>
        <end position="378"/>
    </location>
</feature>
<comment type="similarity">
    <text evidence="2 7">Belongs to the dicarboxylate/amino acid:cation symporter (DAACS) (TC 2.A.23) family.</text>
</comment>
<organism evidence="8 9">
    <name type="scientific">Amblyomma americanum</name>
    <name type="common">Lone star tick</name>
    <dbReference type="NCBI Taxonomy" id="6943"/>
    <lineage>
        <taxon>Eukaryota</taxon>
        <taxon>Metazoa</taxon>
        <taxon>Ecdysozoa</taxon>
        <taxon>Arthropoda</taxon>
        <taxon>Chelicerata</taxon>
        <taxon>Arachnida</taxon>
        <taxon>Acari</taxon>
        <taxon>Parasitiformes</taxon>
        <taxon>Ixodida</taxon>
        <taxon>Ixodoidea</taxon>
        <taxon>Ixodidae</taxon>
        <taxon>Amblyomminae</taxon>
        <taxon>Amblyomma</taxon>
    </lineage>
</organism>
<feature type="transmembrane region" description="Helical" evidence="7">
    <location>
        <begin position="314"/>
        <end position="335"/>
    </location>
</feature>
<reference evidence="8 9" key="1">
    <citation type="journal article" date="2023" name="Arcadia Sci">
        <title>De novo assembly of a long-read Amblyomma americanum tick genome.</title>
        <authorList>
            <person name="Chou S."/>
            <person name="Poskanzer K.E."/>
            <person name="Rollins M."/>
            <person name="Thuy-Boun P.S."/>
        </authorList>
    </citation>
    <scope>NUCLEOTIDE SEQUENCE [LARGE SCALE GENOMIC DNA]</scope>
    <source>
        <strain evidence="8">F_SG_1</strain>
        <tissue evidence="8">Salivary glands</tissue>
    </source>
</reference>
<dbReference type="GO" id="GO:0015501">
    <property type="term" value="F:glutamate:sodium symporter activity"/>
    <property type="evidence" value="ECO:0007669"/>
    <property type="project" value="TreeGrafter"/>
</dbReference>
<dbReference type="PANTHER" id="PTHR11958">
    <property type="entry name" value="SODIUM/DICARBOXYLATE SYMPORTER-RELATED"/>
    <property type="match status" value="1"/>
</dbReference>
<keyword evidence="4 7" id="KW-0812">Transmembrane</keyword>
<dbReference type="InterPro" id="IPR036458">
    <property type="entry name" value="Na:dicarbo_symporter_sf"/>
</dbReference>
<evidence type="ECO:0000256" key="4">
    <source>
        <dbReference type="ARBA" id="ARBA00022692"/>
    </source>
</evidence>
<evidence type="ECO:0000256" key="2">
    <source>
        <dbReference type="ARBA" id="ARBA00006148"/>
    </source>
</evidence>
<comment type="subcellular location">
    <subcellularLocation>
        <location evidence="1 7">Membrane</location>
        <topology evidence="1 7">Multi-pass membrane protein</topology>
    </subcellularLocation>
</comment>
<keyword evidence="3 7" id="KW-0813">Transport</keyword>
<dbReference type="SUPFAM" id="SSF118215">
    <property type="entry name" value="Proton glutamate symport protein"/>
    <property type="match status" value="1"/>
</dbReference>
<dbReference type="EMBL" id="JARKHS020020887">
    <property type="protein sequence ID" value="KAK8770581.1"/>
    <property type="molecule type" value="Genomic_DNA"/>
</dbReference>
<proteinExistence type="inferred from homology"/>
<dbReference type="InterPro" id="IPR050746">
    <property type="entry name" value="DAACS"/>
</dbReference>
<evidence type="ECO:0000256" key="3">
    <source>
        <dbReference type="ARBA" id="ARBA00022448"/>
    </source>
</evidence>
<keyword evidence="6 7" id="KW-0472">Membrane</keyword>
<dbReference type="Gene3D" id="1.10.3860.10">
    <property type="entry name" value="Sodium:dicarboxylate symporter"/>
    <property type="match status" value="1"/>
</dbReference>
<feature type="transmembrane region" description="Helical" evidence="7">
    <location>
        <begin position="276"/>
        <end position="302"/>
    </location>
</feature>
<protein>
    <recommendedName>
        <fullName evidence="7">Amino acid transporter</fullName>
    </recommendedName>
</protein>
<feature type="transmembrane region" description="Helical" evidence="7">
    <location>
        <begin position="408"/>
        <end position="432"/>
    </location>
</feature>
<evidence type="ECO:0000256" key="6">
    <source>
        <dbReference type="ARBA" id="ARBA00023136"/>
    </source>
</evidence>